<dbReference type="EC" id="2.4.99.24" evidence="4"/>
<dbReference type="PANTHER" id="PTHR30160:SF7">
    <property type="entry name" value="ADP-HEPTOSE--LPS HEPTOSYLTRANSFERASE 2"/>
    <property type="match status" value="1"/>
</dbReference>
<organism evidence="6 7">
    <name type="scientific">Anaerobaca lacustris</name>
    <dbReference type="NCBI Taxonomy" id="3044600"/>
    <lineage>
        <taxon>Bacteria</taxon>
        <taxon>Pseudomonadati</taxon>
        <taxon>Planctomycetota</taxon>
        <taxon>Phycisphaerae</taxon>
        <taxon>Sedimentisphaerales</taxon>
        <taxon>Anaerobacaceae</taxon>
        <taxon>Anaerobaca</taxon>
    </lineage>
</organism>
<dbReference type="GO" id="GO:0009244">
    <property type="term" value="P:lipopolysaccharide core region biosynthetic process"/>
    <property type="evidence" value="ECO:0007669"/>
    <property type="project" value="TreeGrafter"/>
</dbReference>
<keyword evidence="1" id="KW-0328">Glycosyltransferase</keyword>
<proteinExistence type="inferred from homology"/>
<dbReference type="GO" id="GO:0005829">
    <property type="term" value="C:cytosol"/>
    <property type="evidence" value="ECO:0007669"/>
    <property type="project" value="TreeGrafter"/>
</dbReference>
<evidence type="ECO:0000256" key="5">
    <source>
        <dbReference type="ARBA" id="ARBA00047503"/>
    </source>
</evidence>
<dbReference type="Pfam" id="PF01075">
    <property type="entry name" value="Glyco_transf_9"/>
    <property type="match status" value="1"/>
</dbReference>
<dbReference type="InterPro" id="IPR002201">
    <property type="entry name" value="Glyco_trans_9"/>
</dbReference>
<evidence type="ECO:0000256" key="3">
    <source>
        <dbReference type="ARBA" id="ARBA00043995"/>
    </source>
</evidence>
<keyword evidence="7" id="KW-1185">Reference proteome</keyword>
<dbReference type="GO" id="GO:0008713">
    <property type="term" value="F:ADP-heptose-lipopolysaccharide heptosyltransferase activity"/>
    <property type="evidence" value="ECO:0007669"/>
    <property type="project" value="UniProtKB-EC"/>
</dbReference>
<evidence type="ECO:0000313" key="7">
    <source>
        <dbReference type="Proteomes" id="UP001431776"/>
    </source>
</evidence>
<comment type="caution">
    <text evidence="6">The sequence shown here is derived from an EMBL/GenBank/DDBJ whole genome shotgun (WGS) entry which is preliminary data.</text>
</comment>
<evidence type="ECO:0000313" key="6">
    <source>
        <dbReference type="EMBL" id="MDI6449049.1"/>
    </source>
</evidence>
<dbReference type="PANTHER" id="PTHR30160">
    <property type="entry name" value="TETRAACYLDISACCHARIDE 4'-KINASE-RELATED"/>
    <property type="match status" value="1"/>
</dbReference>
<dbReference type="Gene3D" id="3.40.50.2000">
    <property type="entry name" value="Glycogen Phosphorylase B"/>
    <property type="match status" value="2"/>
</dbReference>
<protein>
    <recommendedName>
        <fullName evidence="4">lipopolysaccharide heptosyltransferase II</fullName>
        <ecNumber evidence="4">2.4.99.24</ecNumber>
    </recommendedName>
</protein>
<dbReference type="InterPro" id="IPR051199">
    <property type="entry name" value="LPS_LOS_Heptosyltrfase"/>
</dbReference>
<dbReference type="CDD" id="cd03789">
    <property type="entry name" value="GT9_LPS_heptosyltransferase"/>
    <property type="match status" value="1"/>
</dbReference>
<dbReference type="AlphaFoldDB" id="A0AAW6U047"/>
<dbReference type="RefSeq" id="WP_349244458.1">
    <property type="nucleotide sequence ID" value="NZ_JASCXX010000008.1"/>
</dbReference>
<keyword evidence="2" id="KW-0808">Transferase</keyword>
<dbReference type="Proteomes" id="UP001431776">
    <property type="component" value="Unassembled WGS sequence"/>
</dbReference>
<dbReference type="InterPro" id="IPR011910">
    <property type="entry name" value="RfaF"/>
</dbReference>
<evidence type="ECO:0000256" key="4">
    <source>
        <dbReference type="ARBA" id="ARBA00044042"/>
    </source>
</evidence>
<evidence type="ECO:0000256" key="2">
    <source>
        <dbReference type="ARBA" id="ARBA00022679"/>
    </source>
</evidence>
<evidence type="ECO:0000256" key="1">
    <source>
        <dbReference type="ARBA" id="ARBA00022676"/>
    </source>
</evidence>
<comment type="similarity">
    <text evidence="3">Belongs to the glycosyltransferase 9 family.</text>
</comment>
<gene>
    <name evidence="6" type="primary">waaF</name>
    <name evidence="6" type="ORF">QJ522_08340</name>
</gene>
<dbReference type="NCBIfam" id="TIGR02195">
    <property type="entry name" value="heptsyl_trn_II"/>
    <property type="match status" value="1"/>
</dbReference>
<sequence>MNSNLAHVRTLAVRCPNWVGDIVMATPVFECLRRNLPGARILGLLKGPAQKILRDSPWFDGFIDGNDRSWAGFRKMRGQLRAARPDAAILLTNSVRSALTLRLAGVKTLYGYRREWRTALLAGGPTVAREAGRIVPIPMIDYYLEICRWLGLEVAADARPRLFYSDSVGRQAQAILAKHGIGETDFVVGLNPGASFGSSKCWPPEYFAELAELCERNLAAKVVLLSGPGEEAIVQAILDRTRAKAIDLRSEKIDLELLKPVVERCNLMITNDTGPRHYAVAFDVPVVVVMGPTDPRYTEANTDRTVVVRRELACSPCHLKVCPRQHECMREIRPAEVFSAAETLLSVCA</sequence>
<reference evidence="6" key="1">
    <citation type="submission" date="2023-05" db="EMBL/GenBank/DDBJ databases">
        <title>Anaerotaeda fermentans gen. nov., sp. nov., a novel anaerobic planctomycete of the new family within the order Sedimentisphaerales isolated from Taman Peninsula, Russia.</title>
        <authorList>
            <person name="Khomyakova M.A."/>
            <person name="Merkel A.Y."/>
            <person name="Slobodkin A.I."/>
        </authorList>
    </citation>
    <scope>NUCLEOTIDE SEQUENCE</scope>
    <source>
        <strain evidence="6">M17dextr</strain>
    </source>
</reference>
<dbReference type="EMBL" id="JASCXX010000008">
    <property type="protein sequence ID" value="MDI6449049.1"/>
    <property type="molecule type" value="Genomic_DNA"/>
</dbReference>
<name>A0AAW6U047_9BACT</name>
<dbReference type="SUPFAM" id="SSF53756">
    <property type="entry name" value="UDP-Glycosyltransferase/glycogen phosphorylase"/>
    <property type="match status" value="1"/>
</dbReference>
<accession>A0AAW6U047</accession>
<comment type="catalytic activity">
    <reaction evidence="5">
        <text>an L-alpha-D-Hep-(1-&gt;5)-[alpha-Kdo-(2-&gt;4)]-alpha-Kdo-(2-&gt;6)-lipid A + ADP-L-glycero-beta-D-manno-heptose = an L-alpha-D-Hep-(1-&gt;3)-L-alpha-D-Hep-(1-&gt;5)-[alpha-Kdo-(2-&gt;4)]-alpha-Kdo-(2-&gt;6)-lipid A + ADP + H(+)</text>
        <dbReference type="Rhea" id="RHEA:74071"/>
        <dbReference type="ChEBI" id="CHEBI:15378"/>
        <dbReference type="ChEBI" id="CHEBI:61506"/>
        <dbReference type="ChEBI" id="CHEBI:193068"/>
        <dbReference type="ChEBI" id="CHEBI:193069"/>
        <dbReference type="ChEBI" id="CHEBI:456216"/>
        <dbReference type="EC" id="2.4.99.24"/>
    </reaction>
</comment>